<evidence type="ECO:0000313" key="11">
    <source>
        <dbReference type="EMBL" id="MBI3128403.1"/>
    </source>
</evidence>
<evidence type="ECO:0000313" key="12">
    <source>
        <dbReference type="Proteomes" id="UP000782312"/>
    </source>
</evidence>
<evidence type="ECO:0000256" key="3">
    <source>
        <dbReference type="ARBA" id="ARBA00022553"/>
    </source>
</evidence>
<dbReference type="GO" id="GO:0000155">
    <property type="term" value="F:phosphorelay sensor kinase activity"/>
    <property type="evidence" value="ECO:0007669"/>
    <property type="project" value="InterPro"/>
</dbReference>
<dbReference type="SMART" id="SM00387">
    <property type="entry name" value="HATPase_c"/>
    <property type="match status" value="1"/>
</dbReference>
<keyword evidence="9" id="KW-0812">Transmembrane</keyword>
<proteinExistence type="predicted"/>
<dbReference type="InterPro" id="IPR004358">
    <property type="entry name" value="Sig_transdc_His_kin-like_C"/>
</dbReference>
<accession>A0A932I1J8</accession>
<keyword evidence="9" id="KW-0472">Membrane</keyword>
<evidence type="ECO:0000256" key="9">
    <source>
        <dbReference type="SAM" id="Phobius"/>
    </source>
</evidence>
<keyword evidence="7" id="KW-0067">ATP-binding</keyword>
<reference evidence="11" key="1">
    <citation type="submission" date="2020-07" db="EMBL/GenBank/DDBJ databases">
        <title>Huge and variable diversity of episymbiotic CPR bacteria and DPANN archaea in groundwater ecosystems.</title>
        <authorList>
            <person name="He C.Y."/>
            <person name="Keren R."/>
            <person name="Whittaker M."/>
            <person name="Farag I.F."/>
            <person name="Doudna J."/>
            <person name="Cate J.H.D."/>
            <person name="Banfield J.F."/>
        </authorList>
    </citation>
    <scope>NUCLEOTIDE SEQUENCE</scope>
    <source>
        <strain evidence="11">NC_groundwater_763_Ag_S-0.2um_68_21</strain>
    </source>
</reference>
<evidence type="ECO:0000256" key="5">
    <source>
        <dbReference type="ARBA" id="ARBA00022741"/>
    </source>
</evidence>
<keyword evidence="4" id="KW-0808">Transferase</keyword>
<dbReference type="SMART" id="SM00388">
    <property type="entry name" value="HisKA"/>
    <property type="match status" value="1"/>
</dbReference>
<gene>
    <name evidence="11" type="ORF">HYZ11_12420</name>
</gene>
<keyword evidence="6 11" id="KW-0418">Kinase</keyword>
<feature type="transmembrane region" description="Helical" evidence="9">
    <location>
        <begin position="208"/>
        <end position="228"/>
    </location>
</feature>
<feature type="domain" description="Histidine kinase" evidence="10">
    <location>
        <begin position="278"/>
        <end position="491"/>
    </location>
</feature>
<feature type="transmembrane region" description="Helical" evidence="9">
    <location>
        <begin position="21"/>
        <end position="41"/>
    </location>
</feature>
<dbReference type="InterPro" id="IPR003594">
    <property type="entry name" value="HATPase_dom"/>
</dbReference>
<dbReference type="InterPro" id="IPR036890">
    <property type="entry name" value="HATPase_C_sf"/>
</dbReference>
<evidence type="ECO:0000256" key="1">
    <source>
        <dbReference type="ARBA" id="ARBA00000085"/>
    </source>
</evidence>
<dbReference type="Pfam" id="PF00512">
    <property type="entry name" value="HisKA"/>
    <property type="match status" value="1"/>
</dbReference>
<dbReference type="InterPro" id="IPR005467">
    <property type="entry name" value="His_kinase_dom"/>
</dbReference>
<dbReference type="PRINTS" id="PR00344">
    <property type="entry name" value="BCTRLSENSOR"/>
</dbReference>
<keyword evidence="5" id="KW-0547">Nucleotide-binding</keyword>
<evidence type="ECO:0000256" key="8">
    <source>
        <dbReference type="ARBA" id="ARBA00023012"/>
    </source>
</evidence>
<evidence type="ECO:0000259" key="10">
    <source>
        <dbReference type="PROSITE" id="PS50109"/>
    </source>
</evidence>
<dbReference type="Gene3D" id="1.10.287.130">
    <property type="match status" value="1"/>
</dbReference>
<sequence length="496" mass="54796">MTVPMETARPAGKRTFRLLRHFSLLSAVALALVIAALVILYRHFAVGGIILLAERQNELLTRTVFHAIWPPYGAHLASAGRLDAVALRNRPETGEIHRSLQELARHLPILKVKIYDLKGRVVFSTEAREIGQGEEANVLRFLSSGAEKPLTILGWKERFNGISGTAVRRFIAESYIPVRWEKKSAEAVFETYADVTGLMAEVNSNAGYFFFGLFLSFGALYGCLLLVVRRAEGILNSQHDEILKERSRLAASLDEIQRTQKMLVRAEKLSSIGTLTAGASHEILNPANIIGLHAQRLQWEHGEDTPVRESAGVILRNVKRITRICDNLRRFSSDEKLAMEPFSPEEVLSQCVKRLEPELRLAGVEIARDLLEPPARAVGDENQIQHVFLNLLRNAMDAMPEGGTLTVSSRKVSEDGGKWWELRVADTGAGIPADILHLIFDPFFTTKPEGKGMGLGLSVSHGIVEAHGGKIWAESAPREGAAFVIRLPLEAAQPPP</sequence>
<evidence type="ECO:0000256" key="6">
    <source>
        <dbReference type="ARBA" id="ARBA00022777"/>
    </source>
</evidence>
<comment type="caution">
    <text evidence="11">The sequence shown here is derived from an EMBL/GenBank/DDBJ whole genome shotgun (WGS) entry which is preliminary data.</text>
</comment>
<evidence type="ECO:0000256" key="4">
    <source>
        <dbReference type="ARBA" id="ARBA00022679"/>
    </source>
</evidence>
<evidence type="ECO:0000256" key="2">
    <source>
        <dbReference type="ARBA" id="ARBA00012438"/>
    </source>
</evidence>
<dbReference type="Proteomes" id="UP000782312">
    <property type="component" value="Unassembled WGS sequence"/>
</dbReference>
<evidence type="ECO:0000256" key="7">
    <source>
        <dbReference type="ARBA" id="ARBA00022840"/>
    </source>
</evidence>
<dbReference type="Gene3D" id="3.30.565.10">
    <property type="entry name" value="Histidine kinase-like ATPase, C-terminal domain"/>
    <property type="match status" value="1"/>
</dbReference>
<organism evidence="11 12">
    <name type="scientific">Tectimicrobiota bacterium</name>
    <dbReference type="NCBI Taxonomy" id="2528274"/>
    <lineage>
        <taxon>Bacteria</taxon>
        <taxon>Pseudomonadati</taxon>
        <taxon>Nitrospinota/Tectimicrobiota group</taxon>
        <taxon>Candidatus Tectimicrobiota</taxon>
    </lineage>
</organism>
<dbReference type="PANTHER" id="PTHR43065">
    <property type="entry name" value="SENSOR HISTIDINE KINASE"/>
    <property type="match status" value="1"/>
</dbReference>
<dbReference type="SUPFAM" id="SSF47384">
    <property type="entry name" value="Homodimeric domain of signal transducing histidine kinase"/>
    <property type="match status" value="1"/>
</dbReference>
<dbReference type="AlphaFoldDB" id="A0A932I1J8"/>
<dbReference type="EC" id="2.7.13.3" evidence="2"/>
<keyword evidence="3" id="KW-0597">Phosphoprotein</keyword>
<comment type="catalytic activity">
    <reaction evidence="1">
        <text>ATP + protein L-histidine = ADP + protein N-phospho-L-histidine.</text>
        <dbReference type="EC" id="2.7.13.3"/>
    </reaction>
</comment>
<dbReference type="PANTHER" id="PTHR43065:SF10">
    <property type="entry name" value="PEROXIDE STRESS-ACTIVATED HISTIDINE KINASE MAK3"/>
    <property type="match status" value="1"/>
</dbReference>
<dbReference type="EMBL" id="JACPUR010000030">
    <property type="protein sequence ID" value="MBI3128403.1"/>
    <property type="molecule type" value="Genomic_DNA"/>
</dbReference>
<dbReference type="InterPro" id="IPR036097">
    <property type="entry name" value="HisK_dim/P_sf"/>
</dbReference>
<name>A0A932I1J8_UNCTE</name>
<dbReference type="GO" id="GO:0005524">
    <property type="term" value="F:ATP binding"/>
    <property type="evidence" value="ECO:0007669"/>
    <property type="project" value="UniProtKB-KW"/>
</dbReference>
<dbReference type="SUPFAM" id="SSF55874">
    <property type="entry name" value="ATPase domain of HSP90 chaperone/DNA topoisomerase II/histidine kinase"/>
    <property type="match status" value="1"/>
</dbReference>
<protein>
    <recommendedName>
        <fullName evidence="2">histidine kinase</fullName>
        <ecNumber evidence="2">2.7.13.3</ecNumber>
    </recommendedName>
</protein>
<dbReference type="PROSITE" id="PS50109">
    <property type="entry name" value="HIS_KIN"/>
    <property type="match status" value="1"/>
</dbReference>
<keyword evidence="8" id="KW-0902">Two-component regulatory system</keyword>
<dbReference type="InterPro" id="IPR003661">
    <property type="entry name" value="HisK_dim/P_dom"/>
</dbReference>
<keyword evidence="9" id="KW-1133">Transmembrane helix</keyword>
<dbReference type="Pfam" id="PF02518">
    <property type="entry name" value="HATPase_c"/>
    <property type="match status" value="1"/>
</dbReference>